<dbReference type="Gene3D" id="3.10.350.10">
    <property type="entry name" value="LysM domain"/>
    <property type="match status" value="1"/>
</dbReference>
<gene>
    <name evidence="2" type="ORF">GCM10009560_00830</name>
</gene>
<dbReference type="PROSITE" id="PS51782">
    <property type="entry name" value="LYSM"/>
    <property type="match status" value="1"/>
</dbReference>
<feature type="domain" description="LysM" evidence="1">
    <location>
        <begin position="36"/>
        <end position="85"/>
    </location>
</feature>
<proteinExistence type="predicted"/>
<name>A0ABN1NM90_9ACTN</name>
<protein>
    <recommendedName>
        <fullName evidence="1">LysM domain-containing protein</fullName>
    </recommendedName>
</protein>
<accession>A0ABN1NM90</accession>
<dbReference type="InterPro" id="IPR018392">
    <property type="entry name" value="LysM"/>
</dbReference>
<dbReference type="RefSeq" id="WP_343947581.1">
    <property type="nucleotide sequence ID" value="NZ_BAAAHQ010000001.1"/>
</dbReference>
<dbReference type="SUPFAM" id="SSF54106">
    <property type="entry name" value="LysM domain"/>
    <property type="match status" value="1"/>
</dbReference>
<dbReference type="CDD" id="cd00118">
    <property type="entry name" value="LysM"/>
    <property type="match status" value="1"/>
</dbReference>
<dbReference type="Proteomes" id="UP001501578">
    <property type="component" value="Unassembled WGS sequence"/>
</dbReference>
<keyword evidence="3" id="KW-1185">Reference proteome</keyword>
<evidence type="ECO:0000259" key="1">
    <source>
        <dbReference type="PROSITE" id="PS51782"/>
    </source>
</evidence>
<comment type="caution">
    <text evidence="2">The sequence shown here is derived from an EMBL/GenBank/DDBJ whole genome shotgun (WGS) entry which is preliminary data.</text>
</comment>
<organism evidence="2 3">
    <name type="scientific">Nonomuraea longicatena</name>
    <dbReference type="NCBI Taxonomy" id="83682"/>
    <lineage>
        <taxon>Bacteria</taxon>
        <taxon>Bacillati</taxon>
        <taxon>Actinomycetota</taxon>
        <taxon>Actinomycetes</taxon>
        <taxon>Streptosporangiales</taxon>
        <taxon>Streptosporangiaceae</taxon>
        <taxon>Nonomuraea</taxon>
    </lineage>
</organism>
<sequence length="88" mass="9152">MLVVAVALLVLGALWVGTRAVSLASARAVSSHAGLPQVVVGHGDTLWTIADALPAQGDAEAVVRQIMRLNGLSSSLIRPGTRLYVPLR</sequence>
<reference evidence="2 3" key="1">
    <citation type="journal article" date="2019" name="Int. J. Syst. Evol. Microbiol.">
        <title>The Global Catalogue of Microorganisms (GCM) 10K type strain sequencing project: providing services to taxonomists for standard genome sequencing and annotation.</title>
        <authorList>
            <consortium name="The Broad Institute Genomics Platform"/>
            <consortium name="The Broad Institute Genome Sequencing Center for Infectious Disease"/>
            <person name="Wu L."/>
            <person name="Ma J."/>
        </authorList>
    </citation>
    <scope>NUCLEOTIDE SEQUENCE [LARGE SCALE GENOMIC DNA]</scope>
    <source>
        <strain evidence="2 3">JCM 11136</strain>
    </source>
</reference>
<dbReference type="InterPro" id="IPR036779">
    <property type="entry name" value="LysM_dom_sf"/>
</dbReference>
<dbReference type="EMBL" id="BAAAHQ010000001">
    <property type="protein sequence ID" value="GAA0911526.1"/>
    <property type="molecule type" value="Genomic_DNA"/>
</dbReference>
<evidence type="ECO:0000313" key="2">
    <source>
        <dbReference type="EMBL" id="GAA0911526.1"/>
    </source>
</evidence>
<dbReference type="Pfam" id="PF01476">
    <property type="entry name" value="LysM"/>
    <property type="match status" value="1"/>
</dbReference>
<evidence type="ECO:0000313" key="3">
    <source>
        <dbReference type="Proteomes" id="UP001501578"/>
    </source>
</evidence>
<dbReference type="SMART" id="SM00257">
    <property type="entry name" value="LysM"/>
    <property type="match status" value="1"/>
</dbReference>